<sequence>MKKLLILLLCSSALFAQKTGAIYYTETMKLQLPDGPDNEAFRQLMPTSRDMFKVLYYNENESLFRNEQGKNEDLEIRHEEDGNDFEMIFGVPETNVYTNLKNNQLLQYQEFMGKEFLIVDKLNTRKWKLDAKQKKVLGFDCQKATLIDTTQQVIAWFTPQIPISVGPNGYSGLPGMVLAIEVDNGQRMLTATKMEDLPAGFAFEKPSEGKKVNRNEFEKIRDEKMKEMGAKRGAGGNVMMIIEERD</sequence>
<keyword evidence="1" id="KW-0732">Signal</keyword>
<keyword evidence="3" id="KW-1185">Reference proteome</keyword>
<protein>
    <recommendedName>
        <fullName evidence="4">GLPGLI family protein</fullName>
    </recommendedName>
</protein>
<dbReference type="Proteomes" id="UP000050454">
    <property type="component" value="Unassembled WGS sequence"/>
</dbReference>
<name>A0A0P7BDJ4_9BACT</name>
<accession>A0A0P7BDJ4</accession>
<dbReference type="OrthoDB" id="1440774at2"/>
<evidence type="ECO:0000313" key="2">
    <source>
        <dbReference type="EMBL" id="KPM48795.1"/>
    </source>
</evidence>
<comment type="caution">
    <text evidence="2">The sequence shown here is derived from an EMBL/GenBank/DDBJ whole genome shotgun (WGS) entry which is preliminary data.</text>
</comment>
<dbReference type="RefSeq" id="WP_055147144.1">
    <property type="nucleotide sequence ID" value="NZ_JXSZ01000006.1"/>
</dbReference>
<dbReference type="STRING" id="1605367.AFM12_09470"/>
<evidence type="ECO:0008006" key="4">
    <source>
        <dbReference type="Google" id="ProtNLM"/>
    </source>
</evidence>
<dbReference type="NCBIfam" id="TIGR01200">
    <property type="entry name" value="GLPGLI"/>
    <property type="match status" value="1"/>
</dbReference>
<proteinExistence type="predicted"/>
<evidence type="ECO:0000313" key="3">
    <source>
        <dbReference type="Proteomes" id="UP000050454"/>
    </source>
</evidence>
<feature type="chain" id="PRO_5006135706" description="GLPGLI family protein" evidence="1">
    <location>
        <begin position="17"/>
        <end position="246"/>
    </location>
</feature>
<dbReference type="Pfam" id="PF09697">
    <property type="entry name" value="Porph_ging"/>
    <property type="match status" value="1"/>
</dbReference>
<dbReference type="InterPro" id="IPR005901">
    <property type="entry name" value="GLPGLI"/>
</dbReference>
<organism evidence="2 3">
    <name type="scientific">Jiulongibacter sediminis</name>
    <dbReference type="NCBI Taxonomy" id="1605367"/>
    <lineage>
        <taxon>Bacteria</taxon>
        <taxon>Pseudomonadati</taxon>
        <taxon>Bacteroidota</taxon>
        <taxon>Cytophagia</taxon>
        <taxon>Cytophagales</taxon>
        <taxon>Leadbetterellaceae</taxon>
        <taxon>Jiulongibacter</taxon>
    </lineage>
</organism>
<reference evidence="2 3" key="1">
    <citation type="submission" date="2015-07" db="EMBL/GenBank/DDBJ databases">
        <title>The draft genome sequence of Leadbetterella sp. JN14-9.</title>
        <authorList>
            <person name="Liu Y."/>
            <person name="Du J."/>
            <person name="Shao Z."/>
        </authorList>
    </citation>
    <scope>NUCLEOTIDE SEQUENCE [LARGE SCALE GENOMIC DNA]</scope>
    <source>
        <strain evidence="2 3">JN14-9</strain>
    </source>
</reference>
<dbReference type="EMBL" id="LGTQ01000006">
    <property type="protein sequence ID" value="KPM48795.1"/>
    <property type="molecule type" value="Genomic_DNA"/>
</dbReference>
<gene>
    <name evidence="2" type="ORF">AFM12_09470</name>
</gene>
<feature type="signal peptide" evidence="1">
    <location>
        <begin position="1"/>
        <end position="16"/>
    </location>
</feature>
<dbReference type="AlphaFoldDB" id="A0A0P7BDJ4"/>
<evidence type="ECO:0000256" key="1">
    <source>
        <dbReference type="SAM" id="SignalP"/>
    </source>
</evidence>